<proteinExistence type="predicted"/>
<name>A0A0E9V3E1_ANGAN</name>
<evidence type="ECO:0000313" key="1">
    <source>
        <dbReference type="EMBL" id="JAH72659.1"/>
    </source>
</evidence>
<reference evidence="1" key="2">
    <citation type="journal article" date="2015" name="Fish Shellfish Immunol.">
        <title>Early steps in the European eel (Anguilla anguilla)-Vibrio vulnificus interaction in the gills: Role of the RtxA13 toxin.</title>
        <authorList>
            <person name="Callol A."/>
            <person name="Pajuelo D."/>
            <person name="Ebbesson L."/>
            <person name="Teles M."/>
            <person name="MacKenzie S."/>
            <person name="Amaro C."/>
        </authorList>
    </citation>
    <scope>NUCLEOTIDE SEQUENCE</scope>
</reference>
<organism evidence="1">
    <name type="scientific">Anguilla anguilla</name>
    <name type="common">European freshwater eel</name>
    <name type="synonym">Muraena anguilla</name>
    <dbReference type="NCBI Taxonomy" id="7936"/>
    <lineage>
        <taxon>Eukaryota</taxon>
        <taxon>Metazoa</taxon>
        <taxon>Chordata</taxon>
        <taxon>Craniata</taxon>
        <taxon>Vertebrata</taxon>
        <taxon>Euteleostomi</taxon>
        <taxon>Actinopterygii</taxon>
        <taxon>Neopterygii</taxon>
        <taxon>Teleostei</taxon>
        <taxon>Anguilliformes</taxon>
        <taxon>Anguillidae</taxon>
        <taxon>Anguilla</taxon>
    </lineage>
</organism>
<dbReference type="EMBL" id="GBXM01035918">
    <property type="protein sequence ID" value="JAH72659.1"/>
    <property type="molecule type" value="Transcribed_RNA"/>
</dbReference>
<dbReference type="AlphaFoldDB" id="A0A0E9V3E1"/>
<accession>A0A0E9V3E1</accession>
<protein>
    <submittedName>
        <fullName evidence="1">Uncharacterized protein</fullName>
    </submittedName>
</protein>
<sequence>MQLELCSIGRSLQSYTQNATGAMNYC</sequence>
<reference evidence="1" key="1">
    <citation type="submission" date="2014-11" db="EMBL/GenBank/DDBJ databases">
        <authorList>
            <person name="Amaro Gonzalez C."/>
        </authorList>
    </citation>
    <scope>NUCLEOTIDE SEQUENCE</scope>
</reference>